<evidence type="ECO:0000313" key="6">
    <source>
        <dbReference type="WBParaSite" id="Gr19_v10_g15549.t1"/>
    </source>
</evidence>
<feature type="domain" description="Fibronectin type-III" evidence="4">
    <location>
        <begin position="990"/>
        <end position="1090"/>
    </location>
</feature>
<accession>A0A914HD79</accession>
<feature type="domain" description="Fibronectin type-III" evidence="4">
    <location>
        <begin position="1845"/>
        <end position="1948"/>
    </location>
</feature>
<feature type="domain" description="Fibronectin type-III" evidence="4">
    <location>
        <begin position="3601"/>
        <end position="3702"/>
    </location>
</feature>
<evidence type="ECO:0000256" key="3">
    <source>
        <dbReference type="SAM" id="Phobius"/>
    </source>
</evidence>
<dbReference type="InterPro" id="IPR003961">
    <property type="entry name" value="FN3_dom"/>
</dbReference>
<feature type="domain" description="Fibronectin type-III" evidence="4">
    <location>
        <begin position="2964"/>
        <end position="3064"/>
    </location>
</feature>
<feature type="region of interest" description="Disordered" evidence="2">
    <location>
        <begin position="4377"/>
        <end position="4417"/>
    </location>
</feature>
<dbReference type="FunFam" id="2.60.40.10:FF:000028">
    <property type="entry name" value="Neuronal cell adhesion molecule"/>
    <property type="match status" value="3"/>
</dbReference>
<feature type="domain" description="Fibronectin type-III" evidence="4">
    <location>
        <begin position="1504"/>
        <end position="1600"/>
    </location>
</feature>
<feature type="domain" description="Fibronectin type-III" evidence="4">
    <location>
        <begin position="2562"/>
        <end position="2655"/>
    </location>
</feature>
<evidence type="ECO:0000256" key="2">
    <source>
        <dbReference type="SAM" id="MobiDB-lite"/>
    </source>
</evidence>
<keyword evidence="3" id="KW-1133">Transmembrane helix</keyword>
<feature type="transmembrane region" description="Helical" evidence="3">
    <location>
        <begin position="20"/>
        <end position="38"/>
    </location>
</feature>
<dbReference type="CDD" id="cd00063">
    <property type="entry name" value="FN3"/>
    <property type="match status" value="26"/>
</dbReference>
<feature type="domain" description="Fibronectin type-III" evidence="4">
    <location>
        <begin position="2360"/>
        <end position="2453"/>
    </location>
</feature>
<dbReference type="FunFam" id="2.60.40.10:FF:001900">
    <property type="entry name" value="Myotactin form B"/>
    <property type="match status" value="1"/>
</dbReference>
<organism evidence="5 6">
    <name type="scientific">Globodera rostochiensis</name>
    <name type="common">Golden nematode worm</name>
    <name type="synonym">Heterodera rostochiensis</name>
    <dbReference type="NCBI Taxonomy" id="31243"/>
    <lineage>
        <taxon>Eukaryota</taxon>
        <taxon>Metazoa</taxon>
        <taxon>Ecdysozoa</taxon>
        <taxon>Nematoda</taxon>
        <taxon>Chromadorea</taxon>
        <taxon>Rhabditida</taxon>
        <taxon>Tylenchina</taxon>
        <taxon>Tylenchomorpha</taxon>
        <taxon>Tylenchoidea</taxon>
        <taxon>Heteroderidae</taxon>
        <taxon>Heteroderinae</taxon>
        <taxon>Globodera</taxon>
    </lineage>
</organism>
<feature type="domain" description="Fibronectin type-III" evidence="4">
    <location>
        <begin position="496"/>
        <end position="586"/>
    </location>
</feature>
<feature type="domain" description="Fibronectin type-III" evidence="4">
    <location>
        <begin position="3703"/>
        <end position="3802"/>
    </location>
</feature>
<feature type="domain" description="Fibronectin type-III" evidence="4">
    <location>
        <begin position="2855"/>
        <end position="2959"/>
    </location>
</feature>
<protein>
    <submittedName>
        <fullName evidence="6">Fibronectin type-III domain-containing protein</fullName>
    </submittedName>
</protein>
<dbReference type="PROSITE" id="PS50853">
    <property type="entry name" value="FN3"/>
    <property type="match status" value="26"/>
</dbReference>
<dbReference type="PANTHER" id="PTHR46708:SF11">
    <property type="entry name" value="RECEPTOR-TYPE TYROSINE-PROTEIN PHOSPHATASE ETA-LIKE"/>
    <property type="match status" value="1"/>
</dbReference>
<dbReference type="SUPFAM" id="SSF49265">
    <property type="entry name" value="Fibronectin type III"/>
    <property type="match status" value="16"/>
</dbReference>
<feature type="domain" description="Fibronectin type-III" evidence="4">
    <location>
        <begin position="2252"/>
        <end position="2356"/>
    </location>
</feature>
<dbReference type="Gene3D" id="2.60.40.10">
    <property type="entry name" value="Immunoglobulins"/>
    <property type="match status" value="27"/>
</dbReference>
<dbReference type="Proteomes" id="UP000887572">
    <property type="component" value="Unplaced"/>
</dbReference>
<feature type="domain" description="Fibronectin type-III" evidence="4">
    <location>
        <begin position="3378"/>
        <end position="3487"/>
    </location>
</feature>
<reference evidence="6" key="1">
    <citation type="submission" date="2022-11" db="UniProtKB">
        <authorList>
            <consortium name="WormBaseParasite"/>
        </authorList>
    </citation>
    <scope>IDENTIFICATION</scope>
</reference>
<feature type="domain" description="Fibronectin type-III" evidence="4">
    <location>
        <begin position="3280"/>
        <end position="3375"/>
    </location>
</feature>
<dbReference type="InterPro" id="IPR050991">
    <property type="entry name" value="ECM_Regulatory_Proteins"/>
</dbReference>
<feature type="compositionally biased region" description="Pro residues" evidence="2">
    <location>
        <begin position="1718"/>
        <end position="1737"/>
    </location>
</feature>
<evidence type="ECO:0000256" key="1">
    <source>
        <dbReference type="ARBA" id="ARBA00022737"/>
    </source>
</evidence>
<feature type="region of interest" description="Disordered" evidence="2">
    <location>
        <begin position="1926"/>
        <end position="1961"/>
    </location>
</feature>
<feature type="domain" description="Fibronectin type-III" evidence="4">
    <location>
        <begin position="1749"/>
        <end position="1842"/>
    </location>
</feature>
<feature type="domain" description="Fibronectin type-III" evidence="4">
    <location>
        <begin position="3069"/>
        <end position="3167"/>
    </location>
</feature>
<feature type="domain" description="Fibronectin type-III" evidence="4">
    <location>
        <begin position="179"/>
        <end position="271"/>
    </location>
</feature>
<keyword evidence="5" id="KW-1185">Reference proteome</keyword>
<evidence type="ECO:0000313" key="5">
    <source>
        <dbReference type="Proteomes" id="UP000887572"/>
    </source>
</evidence>
<feature type="compositionally biased region" description="Low complexity" evidence="2">
    <location>
        <begin position="1926"/>
        <end position="1936"/>
    </location>
</feature>
<proteinExistence type="predicted"/>
<keyword evidence="1" id="KW-0677">Repeat</keyword>
<feature type="transmembrane region" description="Helical" evidence="3">
    <location>
        <begin position="4048"/>
        <end position="4073"/>
    </location>
</feature>
<feature type="domain" description="Fibronectin type-III" evidence="4">
    <location>
        <begin position="1950"/>
        <end position="2042"/>
    </location>
</feature>
<feature type="domain" description="Fibronectin type-III" evidence="4">
    <location>
        <begin position="1092"/>
        <end position="1183"/>
    </location>
</feature>
<dbReference type="SMART" id="SM00060">
    <property type="entry name" value="FN3"/>
    <property type="match status" value="29"/>
</dbReference>
<dbReference type="PRINTS" id="PR00014">
    <property type="entry name" value="FNTYPEIII"/>
</dbReference>
<dbReference type="PANTHER" id="PTHR46708">
    <property type="entry name" value="TENASCIN"/>
    <property type="match status" value="1"/>
</dbReference>
<feature type="region of interest" description="Disordered" evidence="2">
    <location>
        <begin position="4436"/>
        <end position="4456"/>
    </location>
</feature>
<feature type="region of interest" description="Disordered" evidence="2">
    <location>
        <begin position="1707"/>
        <end position="1737"/>
    </location>
</feature>
<feature type="domain" description="Fibronectin type-III" evidence="4">
    <location>
        <begin position="2758"/>
        <end position="2851"/>
    </location>
</feature>
<feature type="compositionally biased region" description="Polar residues" evidence="2">
    <location>
        <begin position="313"/>
        <end position="325"/>
    </location>
</feature>
<evidence type="ECO:0000259" key="4">
    <source>
        <dbReference type="PROSITE" id="PS50853"/>
    </source>
</evidence>
<feature type="region of interest" description="Disordered" evidence="2">
    <location>
        <begin position="313"/>
        <end position="342"/>
    </location>
</feature>
<feature type="domain" description="Fibronectin type-III" evidence="4">
    <location>
        <begin position="2046"/>
        <end position="2150"/>
    </location>
</feature>
<feature type="domain" description="Fibronectin type-III" evidence="4">
    <location>
        <begin position="3493"/>
        <end position="3590"/>
    </location>
</feature>
<dbReference type="Pfam" id="PF00041">
    <property type="entry name" value="fn3"/>
    <property type="match status" value="19"/>
</dbReference>
<sequence length="4553" mass="507746">MSPSSAGHQQQSRLRFRPNLLLMLMLRLFLLLFLAHFICPSLNIPNSAIQIRAQQTFNVLPPPTESLSRRHRRATTESLLTVEWEGIQSGDHPDSSIRGFIVEYRAEKEHQWNVHSGMIPYKGPNHQYRVQIPKLPTGISYFVRIKVLGEKGEVLVETPEIRARNEIVSIKCEPDEISAPGDVDVKERAQFSVALAWQAPECGSIGQYQIELHGLDSQQFDVHRQTVAQPSASITGLLSGSEYAVKIRAVDRAHIVGPWNDELFTVSTKGEVPEQSNEVHLDYAGSTEARIRWKHLDDARLQHYEVVLSEMVTTPEGQKQSSSPEGNVAEVGERMERSRLGPSQDSAFFAELRPDRQYRVGVVAYVDHEPKRIYHVTIRTNTAPMQELSQKPVVVEMGDNGQHEVHWKSEPSIPVSHFVVEFRPGNESKWRRANAEAEPSKAANGPESLSLRVRELGDNAFSVRVVFVDEQKRAVAVTGEQLIAHSAGAKSCERMAPVEPTVGEVDAHSVQFSWQRPDCEGDIQGYEYAIWPTDQSPPETTSFTVQPSASVDELEPASAYTFRVRSRLLHGHSQWSVPIDVNTAEQKLEEDTDTEQNASAENLYRLRIVLAPPQSFLVWTPLPEHRANIARFKVSYKPTASSSAQWTALIRSPAELKCPPGLSSSNTAEAAAAADFCMNLNGLDFGRQYEAEVVYELNEPKGNRWSRRGSPLFFILVESSSEEEEEPAGIGTAPPAPVDEAAGILLSQLRVEPMDGPKSVVRWKAIGQSLGDVRAYQVEVRGGPEQAWRPASGYIPGGDPVKKEFRTEVDAALLAGDVDLRVRAVGADGKSIGVSERIQAGSPCRVLSRAPTEVSLVRHGVSTLALRWHFPADASGVVDQCQLHFLVGGILDGSTFQRTVDGRARELRLETAGGRAAAFSVHAINRLGAGPASVPVSVDEGGHGREATALAKAKTADRFRRSIICDPRTDFWCRPDTFSTNKSEQDGRALVSTPNFSQSTDGSLQVKWRSEGSGRGVFGYRLLYRAPGAGWNPFGQIVPYVGDGEEYSVSLSGLSVGVPYEVQIQALDRNSYVLYTSPEVRSSPTCLAPLQPPSNLAIDTPDPGHVRVTWAPPPQGVWRCASAEVELQIDEPRGRSPSTVDATRSSHVFESGPDQRWTLRARTRNSAGHSPWSTSVSALTVSAASASLQEPIEGPFVTFVHGTPRLSWRSRDNAGELVDHFVVEWRRRTEQRWNELSRKIPFAGWQRPYSVDLDLLPAGHVYEVRVKAVDHNMGTAFVSGTNTVQAQGKCGLPRSSPRNVQVTPLGPTQVQLNWQGLSEPEWNCDRLWYLVKYSSAEAQGFRNLTQSETSTVFNSKPFTQWQFEVQAANPAGASPWSAPQRAQTLSTAPGPVAELNAQTLGADAVQLHWGAPQLPNGQIMGYEITYQLVSRGMCSNAADHSPTTLVAERPSYTLQQLHAHSKYRIGVAARTQLGAGERVTREVQVIGERVTREVQTDQSAPTAPPANFRVDSVGEQNAEMSWHAPPCVHTNGDITEYEYEIAAADRLSAQIPRLTDVTRTTRVHLTGLLPATAYSARVRAFTARGAGPWSPEVRFQTRAVALSVVQYNPNPRVYTTGPQEAQMVWQTNQQGANYFDKFACQWAPVGTQQYVEERVFPAYSPCDLQVVQRHQLPPSTTQLQTHCGPITGLSRDPAVFDYRVRAKPREQPWQAWSAPQRPVQPAPPPPPRPRPVHPPPPPPVAVPVVECVRLSSLHKTGGSPNSLHFAWSLLPSDVLHCTAFRVEVTPRDGREPARQFMVDGTTLQYVVDALRPATAYAVTVEPLVNERRCKGLTVDMTTDAEPLVQLNRPRVVEERATSITIAWDVPPSTQCSAFIVENRVDSGPAAGPWTQDDRRVPCQHGRATYTATVPDLPTNTAVDLRVRVLSPQNQPSSPSPEVRGHTKCSPPDSPPHGLRLDSPSPSEVRVSWARLAKNSWNCDELNVDIGYRTGNQPERILTVPGDKVEQLFPSEPNTGWTIRLRASNQMGNSPWGPEQSITTRQGAPGAVLNMRLTPLSPNELRVQWDPPSVQRGTVVGYDISYRLKHRLACPEEEPRDVSREWVTIYNYKDTDYTLTGLLPNSLYEVKVRARTTELGPEETREGATLQQPPSAPPFNLQLTYALERSLSFQWEPVECSQRHGQILAYEYEIVGQDDWAKLERQIANTSETRVTIDGLTPYTKYVFRVRAYNAVGGGPATENLDVMTAKANAPLPPQDLVVTQEGVSWFVVSWLPPYPPYGPHDRYKLQYQLLNAHDWQSIEVDTRDRRLECPVPGPRLCFNITALDQGQQYRVKVAAHIEAGSYGPYSLPVIANTLQVLPEAPMSIQLIAKTDHSLHIGWKSPLDPYGHITQYRLSWQSLARSDQPRQSQLVDHPQLQYLIDGLEPETDYNITLSAGTVRGFGPEIWARFRTDPFKVPSVLNAPIVIPEGAHTLHVEWQGVHDAHGRVAGYIVEIRTSDAPQWTEMGGVVRHEPGRRTYKTRLDGLEPDTLYFVRIKVVDHRQRVSDASPEAQARTGCAPPSAPPTNVALTSAVDWRQVRVSWQPPSKQSWLCSTIGYRVQYKNGTQPTQEAKVPSGSLEHTLPSGPSTEWCVRVKGENGAGASPWSEEVCLHTRGGPPGAPTELHVEPGVREATATWKEPEAEDEITGYTLTYTLRSIGECGPSSAKPIVKQSREPRIDLDGLLPDSVYDVFVTARTTVDGPPSKVVSVRTLEAPPTGQPQNVRVSSVTATRAELLWNEIDCELRHGRITGYDFELDNLGGDGQNITRQSSTHRVSLDGLTPWTEYRARVRGKNSRGEGPFSEYVQFRTLPAAPPPPTDLREEQQLAHALEISFLPPYPPNGILDQYRIRWTVHGKFNYREQRVPAFELECSDARMKGRLCYRISGLEPEQEYEIQAAAHTERGDWSDWSEPLVTRTVEQEIPVLEHPLELEFAKSTSIGVRWRGLEERLAEHITGYVLEYKSETDTDWKEWNGVVRHRARQPDYRAHVKGLTESTEYFFRLRVVGKGDKRGGPGPELKAMTKCGKPEQPPGNVHIAPIDFQQVRISWEPPDESTWKCDSVELVLHYSNGTGAPRTQTFAVDGPREAVFDSVPGTRWEGKMRTQTLEPGEEPQHSKWGPRAVLVTKSSPTEVFLKVTPREDPAQADAFWDLPADYQDWPWGVDLQYRLVRLGGCRKLSKADMEPVIMENVQDKQVLLDNLHPGSEYEVTVTLRQPPGLDRRMPPKKAVQRFQTADQPPSGAPHKLRVEGRWDTKLAFGWEPPECLEQNGEISQYEYELSGLDEWNQGTRQGVSPRTRADIGELQPGSLYRFRVRAFTSAGPGPWSEPIDARTTGSELGAPRDLSAIKSLENAIQLAWLPPHPETSPVIAYRLRYGPAAGTYRPQEVLLQGDELNCAGYESTILTGEHQCTVATGLKPATMYRFAVQAQASSGNWGPFTSDSFGTTEPELKQLLVGGQLKLIGSGHDYLRVRWMAPPSVVAHIERYELHIQPAARPPIQQQPPQRHEVPDSQTDFHFKGLQPVTLYNVTVHGLAQQDKSLWRISDNFPTTDITEQSLAWLSSWCTPLTLVEKSDSMLHVTWTPPDVYEPEFRDLLTHYRVTIAPVDALSMKAGGRKNFTVPVPGNSIKFNELQPDTIYNITVQGGTDNGYGATVWGSWATLSPGKTWILRLKDRTPGSLTVEWDPVWGIAHRGYILTAKAIHSTHPFLRIGSIRTLDVPSTATEFAIRGLEPTSTYNVTLQLKDQMDGAWSIYSTLQPGCFLPGDIRHCDQTRYATSMSWEPVVGGAGTHYQVRYIHLHQTRTLWVEEPERHRMDLLCPKDPCGRLCYLVFNLPNPPEEYAFMVRARVDGRWNNWKLAGRPTVAESPEVKENCCIVPPPYHVTNIGLDGTQWAVPIAPSPTDRNITRYYVVVDERDPPGDTNWTVLTDKVTANRLHVPYYVTASYSTETLTTPMHVKIGDGQVLGGYLNYPLQKGKTYNYEIYTKWMMHGDQPVIARQRASEFLAAGWPWWWLLLLLLLLLLCIPLCCLLAWLLARQRRRRYVNGRERERLLRDEKAEHYERSRGDFEDGYAHGYRASRGGGRMDEEYRGRDEAFREGYAKGLRDAGERAMSTSMANLAQRPTQRLGYSSGYMQGFRDGNSGVFGDRISESLLRRLEEQYPDNEEFRAGYIDGFKDGVSGGGRAFEDTRRMQQSLTELTERLTTIEKVVEKEKGDELHSTKIYHVYNQSPELLAQGQQLVNELEELASGQSRRSTLRRHYTPGDYLRYEDAANASGAEYHSLGRRRTMSASALGRESSSVGRAGPFFGIDERQRHHSGASLEGIRADEREEVLRETFTRSVHGTQHRSRSELMGGGVSPPRRYASQTLLDGARPGPILSTHSRRDALQELQRELDSLASRSPAGVAPSTYQQQQQQSATARNYEYESAAGVAGASGTSAAVTHQWPDDLIEIVHEPMGHTLDRMRRFSTSLSNVEGREGTATATAAAAAESEKVEEKYRRTYREEYSGGGGSERR</sequence>
<keyword evidence="3" id="KW-0812">Transmembrane</keyword>
<dbReference type="InterPro" id="IPR036116">
    <property type="entry name" value="FN3_sf"/>
</dbReference>
<keyword evidence="3" id="KW-0472">Membrane</keyword>
<feature type="domain" description="Fibronectin type-III" evidence="4">
    <location>
        <begin position="2455"/>
        <end position="2559"/>
    </location>
</feature>
<feature type="region of interest" description="Disordered" evidence="2">
    <location>
        <begin position="2543"/>
        <end position="2564"/>
    </location>
</feature>
<feature type="domain" description="Fibronectin type-III" evidence="4">
    <location>
        <begin position="2152"/>
        <end position="2247"/>
    </location>
</feature>
<feature type="domain" description="Fibronectin type-III" evidence="4">
    <location>
        <begin position="1296"/>
        <end position="1387"/>
    </location>
</feature>
<feature type="domain" description="Fibronectin type-III" evidence="4">
    <location>
        <begin position="2656"/>
        <end position="2753"/>
    </location>
</feature>
<feature type="domain" description="Fibronectin type-III" evidence="4">
    <location>
        <begin position="1388"/>
        <end position="1489"/>
    </location>
</feature>
<dbReference type="WBParaSite" id="Gr19_v10_g15549.t1">
    <property type="protein sequence ID" value="Gr19_v10_g15549.t1"/>
    <property type="gene ID" value="Gr19_v10_g15549"/>
</dbReference>
<dbReference type="InterPro" id="IPR013783">
    <property type="entry name" value="Ig-like_fold"/>
</dbReference>
<name>A0A914HD79_GLORO</name>